<reference evidence="2 3" key="1">
    <citation type="journal article" date="2016" name="Nat. Commun.">
        <title>Ectomycorrhizal ecology is imprinted in the genome of the dominant symbiotic fungus Cenococcum geophilum.</title>
        <authorList>
            <consortium name="DOE Joint Genome Institute"/>
            <person name="Peter M."/>
            <person name="Kohler A."/>
            <person name="Ohm R.A."/>
            <person name="Kuo A."/>
            <person name="Krutzmann J."/>
            <person name="Morin E."/>
            <person name="Arend M."/>
            <person name="Barry K.W."/>
            <person name="Binder M."/>
            <person name="Choi C."/>
            <person name="Clum A."/>
            <person name="Copeland A."/>
            <person name="Grisel N."/>
            <person name="Haridas S."/>
            <person name="Kipfer T."/>
            <person name="LaButti K."/>
            <person name="Lindquist E."/>
            <person name="Lipzen A."/>
            <person name="Maire R."/>
            <person name="Meier B."/>
            <person name="Mihaltcheva S."/>
            <person name="Molinier V."/>
            <person name="Murat C."/>
            <person name="Poggeler S."/>
            <person name="Quandt C.A."/>
            <person name="Sperisen C."/>
            <person name="Tritt A."/>
            <person name="Tisserant E."/>
            <person name="Crous P.W."/>
            <person name="Henrissat B."/>
            <person name="Nehls U."/>
            <person name="Egli S."/>
            <person name="Spatafora J.W."/>
            <person name="Grigoriev I.V."/>
            <person name="Martin F.M."/>
        </authorList>
    </citation>
    <scope>NUCLEOTIDE SEQUENCE [LARGE SCALE GENOMIC DNA]</scope>
    <source>
        <strain evidence="2 3">CBS 207.34</strain>
    </source>
</reference>
<organism evidence="2 3">
    <name type="scientific">Glonium stellatum</name>
    <dbReference type="NCBI Taxonomy" id="574774"/>
    <lineage>
        <taxon>Eukaryota</taxon>
        <taxon>Fungi</taxon>
        <taxon>Dikarya</taxon>
        <taxon>Ascomycota</taxon>
        <taxon>Pezizomycotina</taxon>
        <taxon>Dothideomycetes</taxon>
        <taxon>Pleosporomycetidae</taxon>
        <taxon>Gloniales</taxon>
        <taxon>Gloniaceae</taxon>
        <taxon>Glonium</taxon>
    </lineage>
</organism>
<evidence type="ECO:0000313" key="2">
    <source>
        <dbReference type="EMBL" id="OCL07665.1"/>
    </source>
</evidence>
<evidence type="ECO:0000313" key="3">
    <source>
        <dbReference type="Proteomes" id="UP000250140"/>
    </source>
</evidence>
<keyword evidence="1" id="KW-0732">Signal</keyword>
<evidence type="ECO:0000256" key="1">
    <source>
        <dbReference type="SAM" id="SignalP"/>
    </source>
</evidence>
<dbReference type="AlphaFoldDB" id="A0A8E2EZR7"/>
<feature type="signal peptide" evidence="1">
    <location>
        <begin position="1"/>
        <end position="22"/>
    </location>
</feature>
<protein>
    <recommendedName>
        <fullName evidence="4">Secreted protein</fullName>
    </recommendedName>
</protein>
<proteinExistence type="predicted"/>
<gene>
    <name evidence="2" type="ORF">AOQ84DRAFT_354856</name>
</gene>
<dbReference type="Proteomes" id="UP000250140">
    <property type="component" value="Unassembled WGS sequence"/>
</dbReference>
<sequence length="100" mass="10875">MTCSRTIVCFACFATLWGAARTVQGAAMCCRNDSEKFGTFQRNVEAGEVDINSKLDSGKPNKDENISSVIRFLFTLSTPFLLGGVCGLDTPLRRSLDSCI</sequence>
<name>A0A8E2EZR7_9PEZI</name>
<evidence type="ECO:0008006" key="4">
    <source>
        <dbReference type="Google" id="ProtNLM"/>
    </source>
</evidence>
<feature type="chain" id="PRO_5034549644" description="Secreted protein" evidence="1">
    <location>
        <begin position="23"/>
        <end position="100"/>
    </location>
</feature>
<keyword evidence="3" id="KW-1185">Reference proteome</keyword>
<accession>A0A8E2EZR7</accession>
<dbReference type="EMBL" id="KV749819">
    <property type="protein sequence ID" value="OCL07665.1"/>
    <property type="molecule type" value="Genomic_DNA"/>
</dbReference>